<dbReference type="Proteomes" id="UP001057877">
    <property type="component" value="Chromosome"/>
</dbReference>
<feature type="compositionally biased region" description="Polar residues" evidence="1">
    <location>
        <begin position="143"/>
        <end position="163"/>
    </location>
</feature>
<evidence type="ECO:0000313" key="3">
    <source>
        <dbReference type="Proteomes" id="UP001057877"/>
    </source>
</evidence>
<organism evidence="2 3">
    <name type="scientific">Paenibacillus spongiae</name>
    <dbReference type="NCBI Taxonomy" id="2909671"/>
    <lineage>
        <taxon>Bacteria</taxon>
        <taxon>Bacillati</taxon>
        <taxon>Bacillota</taxon>
        <taxon>Bacilli</taxon>
        <taxon>Bacillales</taxon>
        <taxon>Paenibacillaceae</taxon>
        <taxon>Paenibacillus</taxon>
    </lineage>
</organism>
<feature type="compositionally biased region" description="Low complexity" evidence="1">
    <location>
        <begin position="130"/>
        <end position="142"/>
    </location>
</feature>
<protein>
    <submittedName>
        <fullName evidence="2">ERF family protein</fullName>
    </submittedName>
</protein>
<reference evidence="2" key="1">
    <citation type="submission" date="2022-01" db="EMBL/GenBank/DDBJ databases">
        <title>Paenibacillus spongiae sp. nov., isolated from marine sponge.</title>
        <authorList>
            <person name="Li Z."/>
            <person name="Zhang M."/>
        </authorList>
    </citation>
    <scope>NUCLEOTIDE SEQUENCE</scope>
    <source>
        <strain evidence="2">PHS-Z3</strain>
    </source>
</reference>
<dbReference type="Pfam" id="PF04404">
    <property type="entry name" value="ERF"/>
    <property type="match status" value="1"/>
</dbReference>
<sequence>MCKMSPTIGNIAMALVKFNGEVETITKDAKNPHFKNKYASLDNIIEEIRPVLSKHGITVMQIPSGDGETVSMKTMLLHESGEWMESEPLVMRPVKNDPQGVGSCITYARRYSLCSMLSLSTGEDDDGNHASQPQRAAQSAPQGTTHQPSGQRPPASTGQSNAPHSFKRDVYNLRESLFMNWNELQSFSERVLGRKINGKITALQDEKEWELIAKELKTYQHQPAGV</sequence>
<dbReference type="RefSeq" id="WP_258387250.1">
    <property type="nucleotide sequence ID" value="NZ_CP091430.1"/>
</dbReference>
<keyword evidence="3" id="KW-1185">Reference proteome</keyword>
<gene>
    <name evidence="2" type="ORF">L1F29_04915</name>
</gene>
<evidence type="ECO:0000313" key="2">
    <source>
        <dbReference type="EMBL" id="UVI31187.1"/>
    </source>
</evidence>
<evidence type="ECO:0000256" key="1">
    <source>
        <dbReference type="SAM" id="MobiDB-lite"/>
    </source>
</evidence>
<dbReference type="InterPro" id="IPR007499">
    <property type="entry name" value="ERF_bacteria_virus"/>
</dbReference>
<accession>A0ABY5SB86</accession>
<name>A0ABY5SB86_9BACL</name>
<feature type="region of interest" description="Disordered" evidence="1">
    <location>
        <begin position="122"/>
        <end position="164"/>
    </location>
</feature>
<dbReference type="EMBL" id="CP091430">
    <property type="protein sequence ID" value="UVI31187.1"/>
    <property type="molecule type" value="Genomic_DNA"/>
</dbReference>
<proteinExistence type="predicted"/>